<comment type="caution">
    <text evidence="2">The sequence shown here is derived from an EMBL/GenBank/DDBJ whole genome shotgun (WGS) entry which is preliminary data.</text>
</comment>
<gene>
    <name evidence="2" type="ORF">T10_6078</name>
</gene>
<dbReference type="OrthoDB" id="10467373at2759"/>
<proteinExistence type="predicted"/>
<keyword evidence="3" id="KW-1185">Reference proteome</keyword>
<reference evidence="2 3" key="1">
    <citation type="submission" date="2015-01" db="EMBL/GenBank/DDBJ databases">
        <title>Evolution of Trichinella species and genotypes.</title>
        <authorList>
            <person name="Korhonen P.K."/>
            <person name="Edoardo P."/>
            <person name="Giuseppe L.R."/>
            <person name="Gasser R.B."/>
        </authorList>
    </citation>
    <scope>NUCLEOTIDE SEQUENCE [LARGE SCALE GENOMIC DNA]</scope>
    <source>
        <strain evidence="2">ISS1980</strain>
    </source>
</reference>
<feature type="compositionally biased region" description="Basic and acidic residues" evidence="1">
    <location>
        <begin position="1"/>
        <end position="10"/>
    </location>
</feature>
<feature type="compositionally biased region" description="Basic and acidic residues" evidence="1">
    <location>
        <begin position="59"/>
        <end position="68"/>
    </location>
</feature>
<evidence type="ECO:0000313" key="2">
    <source>
        <dbReference type="EMBL" id="KRZ70483.1"/>
    </source>
</evidence>
<evidence type="ECO:0000256" key="1">
    <source>
        <dbReference type="SAM" id="MobiDB-lite"/>
    </source>
</evidence>
<organism evidence="2 3">
    <name type="scientific">Trichinella papuae</name>
    <dbReference type="NCBI Taxonomy" id="268474"/>
    <lineage>
        <taxon>Eukaryota</taxon>
        <taxon>Metazoa</taxon>
        <taxon>Ecdysozoa</taxon>
        <taxon>Nematoda</taxon>
        <taxon>Enoplea</taxon>
        <taxon>Dorylaimia</taxon>
        <taxon>Trichinellida</taxon>
        <taxon>Trichinellidae</taxon>
        <taxon>Trichinella</taxon>
    </lineage>
</organism>
<sequence length="68" mass="7371">MAEYGRERRNVARGLVFGQMSSSKRIGGQKVDPDGDVPDANNKAEAEPPTVTGNPLQFVKHEESSNTV</sequence>
<evidence type="ECO:0000313" key="3">
    <source>
        <dbReference type="Proteomes" id="UP000054843"/>
    </source>
</evidence>
<dbReference type="AlphaFoldDB" id="A0A0V1MFW5"/>
<feature type="region of interest" description="Disordered" evidence="1">
    <location>
        <begin position="1"/>
        <end position="68"/>
    </location>
</feature>
<protein>
    <submittedName>
        <fullName evidence="2">Uncharacterized protein</fullName>
    </submittedName>
</protein>
<accession>A0A0V1MFW5</accession>
<name>A0A0V1MFW5_9BILA</name>
<dbReference type="EMBL" id="JYDO01000113">
    <property type="protein sequence ID" value="KRZ70483.1"/>
    <property type="molecule type" value="Genomic_DNA"/>
</dbReference>
<dbReference type="Proteomes" id="UP000054843">
    <property type="component" value="Unassembled WGS sequence"/>
</dbReference>